<name>A0A2R6WM09_MARPO</name>
<comment type="subcellular location">
    <subcellularLocation>
        <location evidence="1">Cytoplasm</location>
    </subcellularLocation>
</comment>
<keyword evidence="8" id="KW-1185">Reference proteome</keyword>
<keyword evidence="3" id="KW-0963">Cytoplasm</keyword>
<evidence type="ECO:0000256" key="2">
    <source>
        <dbReference type="ARBA" id="ARBA00006133"/>
    </source>
</evidence>
<dbReference type="GO" id="GO:0042162">
    <property type="term" value="F:telomeric DNA binding"/>
    <property type="evidence" value="ECO:0000318"/>
    <property type="project" value="GO_Central"/>
</dbReference>
<dbReference type="EMBL" id="KZ772747">
    <property type="protein sequence ID" value="PTQ34891.1"/>
    <property type="molecule type" value="Genomic_DNA"/>
</dbReference>
<dbReference type="GO" id="GO:0005829">
    <property type="term" value="C:cytosol"/>
    <property type="evidence" value="ECO:0000318"/>
    <property type="project" value="GO_Central"/>
</dbReference>
<reference evidence="8" key="1">
    <citation type="journal article" date="2017" name="Cell">
        <title>Insights into land plant evolution garnered from the Marchantia polymorpha genome.</title>
        <authorList>
            <person name="Bowman J.L."/>
            <person name="Kohchi T."/>
            <person name="Yamato K.T."/>
            <person name="Jenkins J."/>
            <person name="Shu S."/>
            <person name="Ishizaki K."/>
            <person name="Yamaoka S."/>
            <person name="Nishihama R."/>
            <person name="Nakamura Y."/>
            <person name="Berger F."/>
            <person name="Adam C."/>
            <person name="Aki S.S."/>
            <person name="Althoff F."/>
            <person name="Araki T."/>
            <person name="Arteaga-Vazquez M.A."/>
            <person name="Balasubrmanian S."/>
            <person name="Barry K."/>
            <person name="Bauer D."/>
            <person name="Boehm C.R."/>
            <person name="Briginshaw L."/>
            <person name="Caballero-Perez J."/>
            <person name="Catarino B."/>
            <person name="Chen F."/>
            <person name="Chiyoda S."/>
            <person name="Chovatia M."/>
            <person name="Davies K.M."/>
            <person name="Delmans M."/>
            <person name="Demura T."/>
            <person name="Dierschke T."/>
            <person name="Dolan L."/>
            <person name="Dorantes-Acosta A.E."/>
            <person name="Eklund D.M."/>
            <person name="Florent S.N."/>
            <person name="Flores-Sandoval E."/>
            <person name="Fujiyama A."/>
            <person name="Fukuzawa H."/>
            <person name="Galik B."/>
            <person name="Grimanelli D."/>
            <person name="Grimwood J."/>
            <person name="Grossniklaus U."/>
            <person name="Hamada T."/>
            <person name="Haseloff J."/>
            <person name="Hetherington A.J."/>
            <person name="Higo A."/>
            <person name="Hirakawa Y."/>
            <person name="Hundley H.N."/>
            <person name="Ikeda Y."/>
            <person name="Inoue K."/>
            <person name="Inoue S.I."/>
            <person name="Ishida S."/>
            <person name="Jia Q."/>
            <person name="Kakita M."/>
            <person name="Kanazawa T."/>
            <person name="Kawai Y."/>
            <person name="Kawashima T."/>
            <person name="Kennedy M."/>
            <person name="Kinose K."/>
            <person name="Kinoshita T."/>
            <person name="Kohara Y."/>
            <person name="Koide E."/>
            <person name="Komatsu K."/>
            <person name="Kopischke S."/>
            <person name="Kubo M."/>
            <person name="Kyozuka J."/>
            <person name="Lagercrantz U."/>
            <person name="Lin S.S."/>
            <person name="Lindquist E."/>
            <person name="Lipzen A.M."/>
            <person name="Lu C.W."/>
            <person name="De Luna E."/>
            <person name="Martienssen R.A."/>
            <person name="Minamino N."/>
            <person name="Mizutani M."/>
            <person name="Mizutani M."/>
            <person name="Mochizuki N."/>
            <person name="Monte I."/>
            <person name="Mosher R."/>
            <person name="Nagasaki H."/>
            <person name="Nakagami H."/>
            <person name="Naramoto S."/>
            <person name="Nishitani K."/>
            <person name="Ohtani M."/>
            <person name="Okamoto T."/>
            <person name="Okumura M."/>
            <person name="Phillips J."/>
            <person name="Pollak B."/>
            <person name="Reinders A."/>
            <person name="Rovekamp M."/>
            <person name="Sano R."/>
            <person name="Sawa S."/>
            <person name="Schmid M.W."/>
            <person name="Shirakawa M."/>
            <person name="Solano R."/>
            <person name="Spunde A."/>
            <person name="Suetsugu N."/>
            <person name="Sugano S."/>
            <person name="Sugiyama A."/>
            <person name="Sun R."/>
            <person name="Suzuki Y."/>
            <person name="Takenaka M."/>
            <person name="Takezawa D."/>
            <person name="Tomogane H."/>
            <person name="Tsuzuki M."/>
            <person name="Ueda T."/>
            <person name="Umeda M."/>
            <person name="Ward J.M."/>
            <person name="Watanabe Y."/>
            <person name="Yazaki K."/>
            <person name="Yokoyama R."/>
            <person name="Yoshitake Y."/>
            <person name="Yotsui I."/>
            <person name="Zachgo S."/>
            <person name="Schmutz J."/>
        </authorList>
    </citation>
    <scope>NUCLEOTIDE SEQUENCE [LARGE SCALE GENOMIC DNA]</scope>
    <source>
        <strain evidence="8">Tak-1</strain>
    </source>
</reference>
<dbReference type="OrthoDB" id="10258062at2759"/>
<dbReference type="Pfam" id="PF25320">
    <property type="entry name" value="TELO2_ARM"/>
    <property type="match status" value="1"/>
</dbReference>
<proteinExistence type="inferred from homology"/>
<evidence type="ECO:0000259" key="5">
    <source>
        <dbReference type="Pfam" id="PF10193"/>
    </source>
</evidence>
<evidence type="ECO:0000259" key="6">
    <source>
        <dbReference type="Pfam" id="PF25320"/>
    </source>
</evidence>
<gene>
    <name evidence="7" type="ORF">MARPO_0075s0016</name>
</gene>
<dbReference type="InterPro" id="IPR019337">
    <property type="entry name" value="Telomere_length_regulation_dom"/>
</dbReference>
<evidence type="ECO:0000256" key="4">
    <source>
        <dbReference type="SAM" id="MobiDB-lite"/>
    </source>
</evidence>
<feature type="region of interest" description="Disordered" evidence="4">
    <location>
        <begin position="603"/>
        <end position="633"/>
    </location>
</feature>
<dbReference type="OMA" id="FYPQNYF"/>
<accession>A0A2R6WM09</accession>
<dbReference type="AlphaFoldDB" id="A0A2R6WM09"/>
<dbReference type="Gene3D" id="1.25.40.720">
    <property type="entry name" value="Telomere length regulation protein 2, C-terminal domain"/>
    <property type="match status" value="1"/>
</dbReference>
<feature type="domain" description="Telomere length regulation protein conserved" evidence="5">
    <location>
        <begin position="682"/>
        <end position="795"/>
    </location>
</feature>
<protein>
    <submittedName>
        <fullName evidence="7">Uncharacterized protein</fullName>
    </submittedName>
</protein>
<dbReference type="GO" id="GO:0051879">
    <property type="term" value="F:Hsp90 protein binding"/>
    <property type="evidence" value="ECO:0000318"/>
    <property type="project" value="GO_Central"/>
</dbReference>
<dbReference type="Gramene" id="Mp2g02540.1">
    <property type="protein sequence ID" value="Mp2g02540.1.cds"/>
    <property type="gene ID" value="Mp2g02540"/>
</dbReference>
<dbReference type="InterPro" id="IPR057348">
    <property type="entry name" value="TELO2_ARM"/>
</dbReference>
<evidence type="ECO:0000313" key="7">
    <source>
        <dbReference type="EMBL" id="PTQ34891.1"/>
    </source>
</evidence>
<evidence type="ECO:0000256" key="1">
    <source>
        <dbReference type="ARBA" id="ARBA00004496"/>
    </source>
</evidence>
<organism evidence="7 8">
    <name type="scientific">Marchantia polymorpha</name>
    <name type="common">Common liverwort</name>
    <name type="synonym">Marchantia aquatica</name>
    <dbReference type="NCBI Taxonomy" id="3197"/>
    <lineage>
        <taxon>Eukaryota</taxon>
        <taxon>Viridiplantae</taxon>
        <taxon>Streptophyta</taxon>
        <taxon>Embryophyta</taxon>
        <taxon>Marchantiophyta</taxon>
        <taxon>Marchantiopsida</taxon>
        <taxon>Marchantiidae</taxon>
        <taxon>Marchantiales</taxon>
        <taxon>Marchantiaceae</taxon>
        <taxon>Marchantia</taxon>
    </lineage>
</organism>
<dbReference type="SUPFAM" id="SSF48371">
    <property type="entry name" value="ARM repeat"/>
    <property type="match status" value="1"/>
</dbReference>
<evidence type="ECO:0000256" key="3">
    <source>
        <dbReference type="ARBA" id="ARBA00022490"/>
    </source>
</evidence>
<dbReference type="InterPro" id="IPR016024">
    <property type="entry name" value="ARM-type_fold"/>
</dbReference>
<evidence type="ECO:0000313" key="8">
    <source>
        <dbReference type="Proteomes" id="UP000244005"/>
    </source>
</evidence>
<dbReference type="InterPro" id="IPR038528">
    <property type="entry name" value="TEL2_C_sf"/>
</dbReference>
<feature type="domain" description="TELO2 ARM repeat" evidence="6">
    <location>
        <begin position="313"/>
        <end position="563"/>
    </location>
</feature>
<dbReference type="Proteomes" id="UP000244005">
    <property type="component" value="Unassembled WGS sequence"/>
</dbReference>
<dbReference type="Pfam" id="PF10193">
    <property type="entry name" value="Telomere_reg-2"/>
    <property type="match status" value="1"/>
</dbReference>
<dbReference type="PANTHER" id="PTHR15830">
    <property type="entry name" value="TELOMERE LENGTH REGULATION PROTEIN TEL2 FAMILY MEMBER"/>
    <property type="match status" value="1"/>
</dbReference>
<dbReference type="PANTHER" id="PTHR15830:SF10">
    <property type="entry name" value="TELOMERE LENGTH REGULATION PROTEIN TEL2 HOMOLOG"/>
    <property type="match status" value="1"/>
</dbReference>
<dbReference type="GO" id="GO:0051083">
    <property type="term" value="P:'de novo' cotranslational protein folding"/>
    <property type="evidence" value="ECO:0000318"/>
    <property type="project" value="GO_Central"/>
</dbReference>
<sequence length="1095" mass="121108">MKKVGSEMESVESALEQLILDVAQSIRGAKTVHTVTRALRSVASLLWSPYQKNNPESEQKNVVAPTSLDQLAALCTERATIAHPEISWKEIINRVFFGGQFFGIFAQLLLQEVAVHWLSCFSLAEQKTLFDEFFIRAPLNEAILELIPALSQDYFVPVRDDHLVSGYGDGVSEAIVADDIHGVIRSQAERLLAVIVITTQGVQKLALSLSFTSVKFQEGDVNPEGNFSALGSKNSEIAQLLSSVPDRASLLAPSTLQSPVYYEGVTKQLFAAAEEHWKSTYGYTSPSQPSVDDPTIKFVGEVLAKLCRRGQGDVIASQMVPSLVRHVIVSSLDSQGEGDTAKFSSVQVDLVLEKLLCSFWPSLALCFKDSYALERLTEALLREMAARADLTDWQAYCVLHAFYGNLFQVQIATRALFTEKLLLWKVLPLRCLRWILLFSVLCYPPTAESTLPNRSGYSTIQKDVVMHLVEAWAMKEFVQSKPVEQQAYVTAAVGLCLGAMKRNDVQSIGGFVQCLLKGISNRLDSPLHPVRQMAKRIALEFSLSMDPSKPLLLDEEDTIQELQNWEGLIEMVGRNLNSVAPQIDEKEALDTNKLTGRVHTTVVPEQGNDFEQEKLEQRRRRKEKKEKLALEEDDPDAVVTLDEHFSYEDSELSSNMDSDSDSEFVPYDMPEEVEDNSKVKAPTQLEDCVTYLRKVDNPEMVEKALQAVEKLVLAMPEELDLHAADLAHALLHVKCSSVAVEGEEDVAERRQQQALVVLLSCSPVKTVTSLTAELFSPHIDVSQRILILQVMAAGARAIASGVYAKKKASESREIQLIENVPTAMQSNSWMGPGGGPRPRGAGPWKEVSSPLLGDRYVGWGISYERELPSGDDQKIVGTSRRWAHRSMQLREEGRIQGPTLPQSNTFAALAPMFMLPVMREYDVKRHGVDLLGRDYLVLGSTLSMLAECMKCIALQPEAALLGAGLLELLRSREISNHKEPFVRRAALFAAACVIGALNPSDVVASLTGGVASMANNLEWVREWALNIANKDSDKECTMVAMACVQLHSEMAMQAMRSIETSRVSEISLESKLTASSSTIPIIMPFEKSRNIILGP</sequence>
<dbReference type="InterPro" id="IPR051970">
    <property type="entry name" value="TEL2_Regulation"/>
</dbReference>
<comment type="similarity">
    <text evidence="2">Belongs to the TEL2 family.</text>
</comment>